<dbReference type="CDD" id="cd00755">
    <property type="entry name" value="YgdL_like"/>
    <property type="match status" value="1"/>
</dbReference>
<dbReference type="EMBL" id="VTOY01000005">
    <property type="protein sequence ID" value="TYZ22622.1"/>
    <property type="molecule type" value="Genomic_DNA"/>
</dbReference>
<keyword evidence="3" id="KW-1185">Reference proteome</keyword>
<dbReference type="Pfam" id="PF00899">
    <property type="entry name" value="ThiF"/>
    <property type="match status" value="1"/>
</dbReference>
<dbReference type="GO" id="GO:0061504">
    <property type="term" value="P:cyclic threonylcarbamoyladenosine biosynthetic process"/>
    <property type="evidence" value="ECO:0007669"/>
    <property type="project" value="TreeGrafter"/>
</dbReference>
<dbReference type="OrthoDB" id="9804150at2"/>
<gene>
    <name evidence="2" type="ORF">FZ040_08220</name>
</gene>
<feature type="domain" description="THIF-type NAD/FAD binding fold" evidence="1">
    <location>
        <begin position="13"/>
        <end position="253"/>
    </location>
</feature>
<dbReference type="FunFam" id="3.40.50.720:FF:000141">
    <property type="entry name" value="tRNA threonylcarbamoyladenosine dehydratase"/>
    <property type="match status" value="1"/>
</dbReference>
<dbReference type="GO" id="GO:0061503">
    <property type="term" value="F:tRNA threonylcarbamoyladenosine dehydratase"/>
    <property type="evidence" value="ECO:0007669"/>
    <property type="project" value="TreeGrafter"/>
</dbReference>
<dbReference type="InterPro" id="IPR000594">
    <property type="entry name" value="ThiF_NAD_FAD-bd"/>
</dbReference>
<dbReference type="Gene3D" id="3.40.50.720">
    <property type="entry name" value="NAD(P)-binding Rossmann-like Domain"/>
    <property type="match status" value="1"/>
</dbReference>
<dbReference type="AlphaFoldDB" id="A0A5D6W570"/>
<dbReference type="InterPro" id="IPR035985">
    <property type="entry name" value="Ubiquitin-activating_enz"/>
</dbReference>
<evidence type="ECO:0000313" key="3">
    <source>
        <dbReference type="Proteomes" id="UP000323646"/>
    </source>
</evidence>
<comment type="caution">
    <text evidence="2">The sequence shown here is derived from an EMBL/GenBank/DDBJ whole genome shotgun (WGS) entry which is preliminary data.</text>
</comment>
<dbReference type="GO" id="GO:0008641">
    <property type="term" value="F:ubiquitin-like modifier activating enzyme activity"/>
    <property type="evidence" value="ECO:0007669"/>
    <property type="project" value="InterPro"/>
</dbReference>
<dbReference type="Proteomes" id="UP000323646">
    <property type="component" value="Unassembled WGS sequence"/>
</dbReference>
<dbReference type="PANTHER" id="PTHR43267:SF1">
    <property type="entry name" value="TRNA THREONYLCARBAMOYLADENOSINE DEHYDRATASE"/>
    <property type="match status" value="1"/>
</dbReference>
<accession>A0A5D6W570</accession>
<sequence length="256" mass="27843">MSNLGRFSRTELLLGEERMEKLANSTVAIFGVGGVGSFVAEGLARAGVGHLVLIDNDLICLTNINRQIHATSKTVGQAKTQMMKERILDINPKAVVDTIEDFYLPENADKFFTQHYDYVVDAIDTVTGKINLVLQCRDLNIPIICSMGAGNKLDPTKFEVADIYKTSVDPIARVMRKKMKENRVKKLKVVYSKEKPLAVKQSGCGKNCICPPGSANNCDKKRAVPGSISFVPSVVGLIIAGEVVRDITGAKTEVSA</sequence>
<dbReference type="InterPro" id="IPR045886">
    <property type="entry name" value="ThiF/MoeB/HesA"/>
</dbReference>
<proteinExistence type="predicted"/>
<organism evidence="2 3">
    <name type="scientific">Selenomonas ruminis</name>
    <dbReference type="NCBI Taxonomy" id="2593411"/>
    <lineage>
        <taxon>Bacteria</taxon>
        <taxon>Bacillati</taxon>
        <taxon>Bacillota</taxon>
        <taxon>Negativicutes</taxon>
        <taxon>Selenomonadales</taxon>
        <taxon>Selenomonadaceae</taxon>
        <taxon>Selenomonas</taxon>
    </lineage>
</organism>
<dbReference type="SUPFAM" id="SSF69572">
    <property type="entry name" value="Activating enzymes of the ubiquitin-like proteins"/>
    <property type="match status" value="1"/>
</dbReference>
<protein>
    <submittedName>
        <fullName evidence="2">tRNA threonylcarbamoyladenosine dehydratase</fullName>
    </submittedName>
</protein>
<evidence type="ECO:0000259" key="1">
    <source>
        <dbReference type="Pfam" id="PF00899"/>
    </source>
</evidence>
<evidence type="ECO:0000313" key="2">
    <source>
        <dbReference type="EMBL" id="TYZ22622.1"/>
    </source>
</evidence>
<reference evidence="2 3" key="1">
    <citation type="submission" date="2019-08" db="EMBL/GenBank/DDBJ databases">
        <title>Selenomonas sp. mPRGC5 and Selenomonas sp. mPRGC8 isolated from ruminal fluid of dairy goat (Capra hircus).</title>
        <authorList>
            <person name="Poothong S."/>
            <person name="Nuengjamnong C."/>
            <person name="Tanasupawat S."/>
        </authorList>
    </citation>
    <scope>NUCLEOTIDE SEQUENCE [LARGE SCALE GENOMIC DNA]</scope>
    <source>
        <strain evidence="3">mPRGC5</strain>
    </source>
</reference>
<dbReference type="PANTHER" id="PTHR43267">
    <property type="entry name" value="TRNA THREONYLCARBAMOYLADENOSINE DEHYDRATASE"/>
    <property type="match status" value="1"/>
</dbReference>
<name>A0A5D6W570_9FIRM</name>